<evidence type="ECO:0000313" key="2">
    <source>
        <dbReference type="EMBL" id="KAK8961717.1"/>
    </source>
</evidence>
<feature type="compositionally biased region" description="Acidic residues" evidence="1">
    <location>
        <begin position="154"/>
        <end position="186"/>
    </location>
</feature>
<feature type="region of interest" description="Disordered" evidence="1">
    <location>
        <begin position="82"/>
        <end position="238"/>
    </location>
</feature>
<dbReference type="Proteomes" id="UP001412067">
    <property type="component" value="Unassembled WGS sequence"/>
</dbReference>
<dbReference type="InterPro" id="IPR040286">
    <property type="entry name" value="At3g25440-like"/>
</dbReference>
<evidence type="ECO:0000256" key="1">
    <source>
        <dbReference type="SAM" id="MobiDB-lite"/>
    </source>
</evidence>
<name>A0ABR2MCW4_9ASPA</name>
<dbReference type="EMBL" id="JBBWWR010000009">
    <property type="protein sequence ID" value="KAK8961717.1"/>
    <property type="molecule type" value="Genomic_DNA"/>
</dbReference>
<feature type="compositionally biased region" description="Basic and acidic residues" evidence="1">
    <location>
        <begin position="89"/>
        <end position="103"/>
    </location>
</feature>
<comment type="caution">
    <text evidence="2">The sequence shown here is derived from an EMBL/GenBank/DDBJ whole genome shotgun (WGS) entry which is preliminary data.</text>
</comment>
<feature type="compositionally biased region" description="Basic and acidic residues" evidence="1">
    <location>
        <begin position="192"/>
        <end position="232"/>
    </location>
</feature>
<proteinExistence type="predicted"/>
<gene>
    <name evidence="2" type="ORF">KSP40_PGU021003</name>
</gene>
<dbReference type="PANTHER" id="PTHR31426:SF4">
    <property type="entry name" value="CRM-DOMAIN CONTAINING FACTOR CFM9, MITOCHONDRIAL"/>
    <property type="match status" value="1"/>
</dbReference>
<accession>A0ABR2MCW4</accession>
<sequence length="238" mass="26787">MGISPEDPIAMASIQKVASTFFRAIDEKQGTPYVFSGDAKQMPESSDKCDDDVDELSHDYSDQEELDRFIADIEQAADLEWEEEEAAEKEEASKIRYWGRDEGGYGLSKGRSQNRRDLESDDDDDGGVRNRSRFNRADTPMKWDGNGGIRDVSGGEEWELEDDGDDGENDDDDDDGNVIDGVESDEAYLGGRRQETREAWRSAGREDRDVRLREKATVMDDHDSSDFDKVGNSDDDVT</sequence>
<protein>
    <submittedName>
        <fullName evidence="2">Uncharacterized protein</fullName>
    </submittedName>
</protein>
<keyword evidence="3" id="KW-1185">Reference proteome</keyword>
<evidence type="ECO:0000313" key="3">
    <source>
        <dbReference type="Proteomes" id="UP001412067"/>
    </source>
</evidence>
<feature type="region of interest" description="Disordered" evidence="1">
    <location>
        <begin position="33"/>
        <end position="61"/>
    </location>
</feature>
<reference evidence="2 3" key="1">
    <citation type="journal article" date="2022" name="Nat. Plants">
        <title>Genomes of leafy and leafless Platanthera orchids illuminate the evolution of mycoheterotrophy.</title>
        <authorList>
            <person name="Li M.H."/>
            <person name="Liu K.W."/>
            <person name="Li Z."/>
            <person name="Lu H.C."/>
            <person name="Ye Q.L."/>
            <person name="Zhang D."/>
            <person name="Wang J.Y."/>
            <person name="Li Y.F."/>
            <person name="Zhong Z.M."/>
            <person name="Liu X."/>
            <person name="Yu X."/>
            <person name="Liu D.K."/>
            <person name="Tu X.D."/>
            <person name="Liu B."/>
            <person name="Hao Y."/>
            <person name="Liao X.Y."/>
            <person name="Jiang Y.T."/>
            <person name="Sun W.H."/>
            <person name="Chen J."/>
            <person name="Chen Y.Q."/>
            <person name="Ai Y."/>
            <person name="Zhai J.W."/>
            <person name="Wu S.S."/>
            <person name="Zhou Z."/>
            <person name="Hsiao Y.Y."/>
            <person name="Wu W.L."/>
            <person name="Chen Y.Y."/>
            <person name="Lin Y.F."/>
            <person name="Hsu J.L."/>
            <person name="Li C.Y."/>
            <person name="Wang Z.W."/>
            <person name="Zhao X."/>
            <person name="Zhong W.Y."/>
            <person name="Ma X.K."/>
            <person name="Ma L."/>
            <person name="Huang J."/>
            <person name="Chen G.Z."/>
            <person name="Huang M.Z."/>
            <person name="Huang L."/>
            <person name="Peng D.H."/>
            <person name="Luo Y.B."/>
            <person name="Zou S.Q."/>
            <person name="Chen S.P."/>
            <person name="Lan S."/>
            <person name="Tsai W.C."/>
            <person name="Van de Peer Y."/>
            <person name="Liu Z.J."/>
        </authorList>
    </citation>
    <scope>NUCLEOTIDE SEQUENCE [LARGE SCALE GENOMIC DNA]</scope>
    <source>
        <strain evidence="2">Lor288</strain>
    </source>
</reference>
<dbReference type="PANTHER" id="PTHR31426">
    <property type="entry name" value="GROUP II INTRON SPLICING FACTOR CRS1-LIKE"/>
    <property type="match status" value="1"/>
</dbReference>
<organism evidence="2 3">
    <name type="scientific">Platanthera guangdongensis</name>
    <dbReference type="NCBI Taxonomy" id="2320717"/>
    <lineage>
        <taxon>Eukaryota</taxon>
        <taxon>Viridiplantae</taxon>
        <taxon>Streptophyta</taxon>
        <taxon>Embryophyta</taxon>
        <taxon>Tracheophyta</taxon>
        <taxon>Spermatophyta</taxon>
        <taxon>Magnoliopsida</taxon>
        <taxon>Liliopsida</taxon>
        <taxon>Asparagales</taxon>
        <taxon>Orchidaceae</taxon>
        <taxon>Orchidoideae</taxon>
        <taxon>Orchideae</taxon>
        <taxon>Orchidinae</taxon>
        <taxon>Platanthera</taxon>
    </lineage>
</organism>